<evidence type="ECO:0000256" key="3">
    <source>
        <dbReference type="PIRSR" id="PIRSR029681-2"/>
    </source>
</evidence>
<dbReference type="PIRSF" id="PIRSF029681">
    <property type="entry name" value="PagL"/>
    <property type="match status" value="1"/>
</dbReference>
<dbReference type="GO" id="GO:0050528">
    <property type="term" value="F:acyloxyacyl hydrolase activity"/>
    <property type="evidence" value="ECO:0007669"/>
    <property type="project" value="UniProtKB-EC"/>
</dbReference>
<feature type="active site" description="Charge relay system" evidence="2">
    <location>
        <position position="169"/>
    </location>
</feature>
<dbReference type="OrthoDB" id="5297282at2"/>
<comment type="subunit">
    <text evidence="1">Homodimer.</text>
</comment>
<comment type="similarity">
    <text evidence="1">Belongs to the PagL family.</text>
</comment>
<keyword evidence="1" id="KW-0998">Cell outer membrane</keyword>
<dbReference type="SUPFAM" id="SSF56925">
    <property type="entry name" value="OMPA-like"/>
    <property type="match status" value="1"/>
</dbReference>
<feature type="active site" description="Charge relay system" evidence="2">
    <location>
        <position position="181"/>
    </location>
</feature>
<dbReference type="Proteomes" id="UP000285324">
    <property type="component" value="Unassembled WGS sequence"/>
</dbReference>
<comment type="catalytic activity">
    <reaction evidence="1">
        <text>a 3-(acyloxy)acyl derivative of bacterial toxin + H2O = a 3-hydroxyacyl derivative of bacterial toxin + a fatty acid + H(+)</text>
        <dbReference type="Rhea" id="RHEA:12032"/>
        <dbReference type="ChEBI" id="CHEBI:15377"/>
        <dbReference type="ChEBI" id="CHEBI:15378"/>
        <dbReference type="ChEBI" id="CHEBI:28868"/>
        <dbReference type="ChEBI" id="CHEBI:136853"/>
        <dbReference type="ChEBI" id="CHEBI:140675"/>
        <dbReference type="EC" id="3.1.1.77"/>
    </reaction>
</comment>
<dbReference type="Pfam" id="PF09411">
    <property type="entry name" value="PagL"/>
    <property type="match status" value="1"/>
</dbReference>
<proteinExistence type="inferred from homology"/>
<name>A0A424W349_ALCXX</name>
<dbReference type="InterPro" id="IPR018550">
    <property type="entry name" value="Lipid-A_deacylase-rel"/>
</dbReference>
<comment type="subcellular location">
    <subcellularLocation>
        <location evidence="1">Cell outer membrane</location>
        <topology evidence="1">Multi-pass membrane protein</topology>
    </subcellularLocation>
</comment>
<feature type="signal peptide" evidence="4">
    <location>
        <begin position="1"/>
        <end position="36"/>
    </location>
</feature>
<sequence length="191" mass="21323">MNTNSKKTIKAQFHLQRLLPAVLSLMLAGMADSALADTSGTQGGISVHYGVGKQYKRYTLNYEAASVWTTKFSGNWGRLDLTPEIGVSYWTADGSRSPSQAWQFSAIPMFRWWTTERFYIEAGIGVTALTRTRFADKNIGSAFQFGDHIGAGFLLTRHDRIGLRLSHFSNAGIKRPNPGLDTLQLTYTYQF</sequence>
<reference evidence="5 6" key="1">
    <citation type="submission" date="2018-08" db="EMBL/GenBank/DDBJ databases">
        <title>Achromobacter xylosoxidans Genome sequencing and assembly.</title>
        <authorList>
            <person name="Wang R."/>
            <person name="Rensing C."/>
            <person name="Li Y."/>
        </authorList>
    </citation>
    <scope>NUCLEOTIDE SEQUENCE [LARGE SCALE GENOMIC DNA]</scope>
    <source>
        <strain evidence="5 6">GD003A</strain>
    </source>
</reference>
<feature type="chain" id="PRO_5019522808" description="Lipid A deacylase" evidence="4">
    <location>
        <begin position="37"/>
        <end position="191"/>
    </location>
</feature>
<evidence type="ECO:0000256" key="2">
    <source>
        <dbReference type="PIRSR" id="PIRSR029681-1"/>
    </source>
</evidence>
<evidence type="ECO:0000256" key="1">
    <source>
        <dbReference type="PIRNR" id="PIRNR029681"/>
    </source>
</evidence>
<keyword evidence="1 5" id="KW-0378">Hydrolase</keyword>
<dbReference type="EMBL" id="QVXO01000121">
    <property type="protein sequence ID" value="RPJ87683.1"/>
    <property type="molecule type" value="Genomic_DNA"/>
</dbReference>
<gene>
    <name evidence="5" type="ORF">DY367_31695</name>
</gene>
<dbReference type="Gene3D" id="2.40.160.20">
    <property type="match status" value="1"/>
</dbReference>
<evidence type="ECO:0000313" key="5">
    <source>
        <dbReference type="EMBL" id="RPJ87683.1"/>
    </source>
</evidence>
<dbReference type="InterPro" id="IPR011250">
    <property type="entry name" value="OMP/PagP_B-barrel"/>
</dbReference>
<comment type="caution">
    <text evidence="5">The sequence shown here is derived from an EMBL/GenBank/DDBJ whole genome shotgun (WGS) entry which is preliminary data.</text>
</comment>
<accession>A0A424W349</accession>
<keyword evidence="4" id="KW-0732">Signal</keyword>
<comment type="function">
    <text evidence="1">Has lipid A 3-O-deacylase activity. Hydrolyzes the ester bond at the 3 position of lipid A, a bioactive component of lipopolysaccharide (LPS), thereby releasing the primary fatty acyl moiety.</text>
</comment>
<dbReference type="GO" id="GO:0009279">
    <property type="term" value="C:cell outer membrane"/>
    <property type="evidence" value="ECO:0007669"/>
    <property type="project" value="UniProtKB-SubCell"/>
</dbReference>
<keyword evidence="1" id="KW-0472">Membrane</keyword>
<evidence type="ECO:0000256" key="4">
    <source>
        <dbReference type="SAM" id="SignalP"/>
    </source>
</evidence>
<feature type="site" description="Critical for activity" evidence="3">
    <location>
        <position position="170"/>
    </location>
</feature>
<dbReference type="EC" id="3.1.1.77" evidence="1"/>
<feature type="active site" description="Charge relay system" evidence="2">
    <location>
        <position position="167"/>
    </location>
</feature>
<evidence type="ECO:0000313" key="6">
    <source>
        <dbReference type="Proteomes" id="UP000285324"/>
    </source>
</evidence>
<organism evidence="5 6">
    <name type="scientific">Alcaligenes xylosoxydans xylosoxydans</name>
    <name type="common">Achromobacter xylosoxidans</name>
    <dbReference type="NCBI Taxonomy" id="85698"/>
    <lineage>
        <taxon>Bacteria</taxon>
        <taxon>Pseudomonadati</taxon>
        <taxon>Pseudomonadota</taxon>
        <taxon>Betaproteobacteria</taxon>
        <taxon>Burkholderiales</taxon>
        <taxon>Alcaligenaceae</taxon>
        <taxon>Achromobacter</taxon>
    </lineage>
</organism>
<dbReference type="AlphaFoldDB" id="A0A424W349"/>
<protein>
    <recommendedName>
        <fullName evidence="1">Lipid A deacylase</fullName>
        <ecNumber evidence="1">3.1.1.77</ecNumber>
    </recommendedName>
    <alternativeName>
        <fullName evidence="1">LPS 3-O-deacylase</fullName>
    </alternativeName>
    <alternativeName>
        <fullName evidence="1">Outer membrane enzyme</fullName>
    </alternativeName>
</protein>